<feature type="compositionally biased region" description="Polar residues" evidence="1">
    <location>
        <begin position="129"/>
        <end position="144"/>
    </location>
</feature>
<reference evidence="2 3" key="1">
    <citation type="journal article" date="2021" name="J. Hered.">
        <title>A chromosome-level genome assembly of the parasitoid wasp, Cotesia glomerata (Hymenoptera: Braconidae).</title>
        <authorList>
            <person name="Pinto B.J."/>
            <person name="Weis J.J."/>
            <person name="Gamble T."/>
            <person name="Ode P.J."/>
            <person name="Paul R."/>
            <person name="Zaspel J.M."/>
        </authorList>
    </citation>
    <scope>NUCLEOTIDE SEQUENCE [LARGE SCALE GENOMIC DNA]</scope>
    <source>
        <strain evidence="2">CgM1</strain>
    </source>
</reference>
<protein>
    <recommendedName>
        <fullName evidence="4">Reverse transcriptase domain-containing protein</fullName>
    </recommendedName>
</protein>
<keyword evidence="3" id="KW-1185">Reference proteome</keyword>
<feature type="region of interest" description="Disordered" evidence="1">
    <location>
        <begin position="1"/>
        <end position="22"/>
    </location>
</feature>
<feature type="compositionally biased region" description="Basic and acidic residues" evidence="1">
    <location>
        <begin position="69"/>
        <end position="83"/>
    </location>
</feature>
<sequence length="659" mass="75403">MAGVPHTLTNSQSLKRKAQAELVAPKNSTKKIPFTVRNSFSLEESYKKWEKTQKDNTNKQKNITPNIKTSDRRNSLPNVDKEGFQYPKNPVKINSGITPQMEPADTANQYQVMMKRTDETNEQLKSTHDTSGNASQNTETTNAKTYRPPPIFVQGEKAIDTIQALRIANIDQETFSITMSKGQHEIQAKNQLSFEKIKEVLIANNFNFYSFTPKNEKLKSLLLKDMSPDVTTDMVFKDLTEKNIPSVVFKKVSELKFMRDDEPRRHLIVQHRNQINFQPFQGGSPSPPATENTRSQVYRLQPEYHQQQSQWPPDENPQQQNWANITNQISELTNVIKEMSVNINRIEDYWKGQLKQINHKDPTSFFPKINRFLRKKNLISIADQRIKINDAVCQSGAIDVIKAIKIEDELLITEPINKLKVIGEFYQTINEPRYLNTGTRLKELVDKKAEEAKKLLSTRRSEGATITNFSKDNRAINPANGGLIIPNHLNNKKSNSSVETQKEHPFVTYDQLTKILKKLPNKTSSGPDEIPSIILKHLPPRVISSLENLFAVAYADDIIVGVAGKNPPKLQNELEELVNNINDYYKIWNLRMNPEKCETAVFRRESNHLSKKALTQIKGFQISTPSPNTNELIKIPHKTEKRIGTSRSNQGDQRPTQWK</sequence>
<organism evidence="2 3">
    <name type="scientific">Cotesia glomerata</name>
    <name type="common">Lepidopteran parasitic wasp</name>
    <name type="synonym">Apanteles glomeratus</name>
    <dbReference type="NCBI Taxonomy" id="32391"/>
    <lineage>
        <taxon>Eukaryota</taxon>
        <taxon>Metazoa</taxon>
        <taxon>Ecdysozoa</taxon>
        <taxon>Arthropoda</taxon>
        <taxon>Hexapoda</taxon>
        <taxon>Insecta</taxon>
        <taxon>Pterygota</taxon>
        <taxon>Neoptera</taxon>
        <taxon>Endopterygota</taxon>
        <taxon>Hymenoptera</taxon>
        <taxon>Apocrita</taxon>
        <taxon>Ichneumonoidea</taxon>
        <taxon>Braconidae</taxon>
        <taxon>Microgastrinae</taxon>
        <taxon>Cotesia</taxon>
    </lineage>
</organism>
<evidence type="ECO:0000256" key="1">
    <source>
        <dbReference type="SAM" id="MobiDB-lite"/>
    </source>
</evidence>
<evidence type="ECO:0000313" key="2">
    <source>
        <dbReference type="EMBL" id="KAH0546482.1"/>
    </source>
</evidence>
<dbReference type="AlphaFoldDB" id="A0AAV7I8G9"/>
<proteinExistence type="predicted"/>
<gene>
    <name evidence="2" type="ORF">KQX54_010078</name>
</gene>
<comment type="caution">
    <text evidence="2">The sequence shown here is derived from an EMBL/GenBank/DDBJ whole genome shotgun (WGS) entry which is preliminary data.</text>
</comment>
<evidence type="ECO:0000313" key="3">
    <source>
        <dbReference type="Proteomes" id="UP000826195"/>
    </source>
</evidence>
<dbReference type="Proteomes" id="UP000826195">
    <property type="component" value="Unassembled WGS sequence"/>
</dbReference>
<dbReference type="EMBL" id="JAHXZJ010002237">
    <property type="protein sequence ID" value="KAH0546482.1"/>
    <property type="molecule type" value="Genomic_DNA"/>
</dbReference>
<feature type="region of interest" description="Disordered" evidence="1">
    <location>
        <begin position="50"/>
        <end position="102"/>
    </location>
</feature>
<feature type="compositionally biased region" description="Polar residues" evidence="1">
    <location>
        <begin position="621"/>
        <end position="631"/>
    </location>
</feature>
<accession>A0AAV7I8G9</accession>
<feature type="compositionally biased region" description="Polar residues" evidence="1">
    <location>
        <begin position="645"/>
        <end position="659"/>
    </location>
</feature>
<name>A0AAV7I8G9_COTGL</name>
<evidence type="ECO:0008006" key="4">
    <source>
        <dbReference type="Google" id="ProtNLM"/>
    </source>
</evidence>
<feature type="region of interest" description="Disordered" evidence="1">
    <location>
        <begin position="620"/>
        <end position="659"/>
    </location>
</feature>
<feature type="region of interest" description="Disordered" evidence="1">
    <location>
        <begin position="119"/>
        <end position="149"/>
    </location>
</feature>